<sequence>MEFSVKNNSFYNRRPQSSCSVEVKTANIMTKNYLIRDEYKQKMLRQRQNDLALMRKYRKNIDKRSAKRFSNSPFAVNILADNEIQEHERNMVSRTRKTKSLVKNAKKASRTQKYLLKLRGEIKKINEGKWYIEEKHINSQILTQKSTDKLKRARKARENSKKEYNSFSNMSKPKATDLSSFNKLDDLLNDLDIGN</sequence>
<evidence type="ECO:0000313" key="2">
    <source>
        <dbReference type="EMBL" id="OMJ71918.1"/>
    </source>
</evidence>
<dbReference type="AlphaFoldDB" id="A0A1R2B564"/>
<gene>
    <name evidence="2" type="ORF">SteCoe_29755</name>
</gene>
<dbReference type="EMBL" id="MPUH01000945">
    <property type="protein sequence ID" value="OMJ71918.1"/>
    <property type="molecule type" value="Genomic_DNA"/>
</dbReference>
<organism evidence="2 3">
    <name type="scientific">Stentor coeruleus</name>
    <dbReference type="NCBI Taxonomy" id="5963"/>
    <lineage>
        <taxon>Eukaryota</taxon>
        <taxon>Sar</taxon>
        <taxon>Alveolata</taxon>
        <taxon>Ciliophora</taxon>
        <taxon>Postciliodesmatophora</taxon>
        <taxon>Heterotrichea</taxon>
        <taxon>Heterotrichida</taxon>
        <taxon>Stentoridae</taxon>
        <taxon>Stentor</taxon>
    </lineage>
</organism>
<evidence type="ECO:0000313" key="3">
    <source>
        <dbReference type="Proteomes" id="UP000187209"/>
    </source>
</evidence>
<evidence type="ECO:0000256" key="1">
    <source>
        <dbReference type="SAM" id="MobiDB-lite"/>
    </source>
</evidence>
<protein>
    <submittedName>
        <fullName evidence="2">Uncharacterized protein</fullName>
    </submittedName>
</protein>
<dbReference type="Proteomes" id="UP000187209">
    <property type="component" value="Unassembled WGS sequence"/>
</dbReference>
<keyword evidence="3" id="KW-1185">Reference proteome</keyword>
<dbReference type="OrthoDB" id="10649020at2759"/>
<proteinExistence type="predicted"/>
<feature type="compositionally biased region" description="Basic and acidic residues" evidence="1">
    <location>
        <begin position="155"/>
        <end position="164"/>
    </location>
</feature>
<feature type="region of interest" description="Disordered" evidence="1">
    <location>
        <begin position="155"/>
        <end position="175"/>
    </location>
</feature>
<reference evidence="2 3" key="1">
    <citation type="submission" date="2016-11" db="EMBL/GenBank/DDBJ databases">
        <title>The macronuclear genome of Stentor coeruleus: a giant cell with tiny introns.</title>
        <authorList>
            <person name="Slabodnick M."/>
            <person name="Ruby J.G."/>
            <person name="Reiff S.B."/>
            <person name="Swart E.C."/>
            <person name="Gosai S."/>
            <person name="Prabakaran S."/>
            <person name="Witkowska E."/>
            <person name="Larue G.E."/>
            <person name="Fisher S."/>
            <person name="Freeman R.M."/>
            <person name="Gunawardena J."/>
            <person name="Chu W."/>
            <person name="Stover N.A."/>
            <person name="Gregory B.D."/>
            <person name="Nowacki M."/>
            <person name="Derisi J."/>
            <person name="Roy S.W."/>
            <person name="Marshall W.F."/>
            <person name="Sood P."/>
        </authorList>
    </citation>
    <scope>NUCLEOTIDE SEQUENCE [LARGE SCALE GENOMIC DNA]</scope>
    <source>
        <strain evidence="2">WM001</strain>
    </source>
</reference>
<accession>A0A1R2B564</accession>
<comment type="caution">
    <text evidence="2">The sequence shown here is derived from an EMBL/GenBank/DDBJ whole genome shotgun (WGS) entry which is preliminary data.</text>
</comment>
<name>A0A1R2B564_9CILI</name>